<feature type="transmembrane region" description="Helical" evidence="8">
    <location>
        <begin position="24"/>
        <end position="42"/>
    </location>
</feature>
<comment type="subcellular location">
    <subcellularLocation>
        <location evidence="1">Cell membrane</location>
        <topology evidence="1">Multi-pass membrane protein</topology>
    </subcellularLocation>
</comment>
<sequence>MTSEIPTPVHLEFKPRLRGVIHQYSAWISTIAVAALIAGAALLKGGGAAVACAIYGITVFGLFAISATYHRHKWGSERAAKLMKRADHSMIFLFIAGSYTPFSYLALPSPTRWWVLGVVWGGALAGMTLKIVWPEAPRWLGVALYIGLGWVIIAEATTLIEYSGWLIISLLVLGGVLYSVGGILYALRWPNPWPETFGHHEFFHACTVVAALAHYIAIWLLLLR</sequence>
<evidence type="ECO:0000313" key="10">
    <source>
        <dbReference type="Proteomes" id="UP000035088"/>
    </source>
</evidence>
<accession>G7GZ43</accession>
<keyword evidence="7" id="KW-0862">Zinc</keyword>
<keyword evidence="7" id="KW-0479">Metal-binding</keyword>
<dbReference type="PANTHER" id="PTHR20855">
    <property type="entry name" value="ADIPOR/PROGESTIN RECEPTOR-RELATED"/>
    <property type="match status" value="1"/>
</dbReference>
<feature type="transmembrane region" description="Helical" evidence="8">
    <location>
        <begin position="139"/>
        <end position="160"/>
    </location>
</feature>
<dbReference type="PANTHER" id="PTHR20855:SF3">
    <property type="entry name" value="LD03007P"/>
    <property type="match status" value="1"/>
</dbReference>
<name>G7GZ43_9ACTN</name>
<dbReference type="GO" id="GO:0005886">
    <property type="term" value="C:plasma membrane"/>
    <property type="evidence" value="ECO:0007669"/>
    <property type="project" value="UniProtKB-SubCell"/>
</dbReference>
<dbReference type="GO" id="GO:0046872">
    <property type="term" value="F:metal ion binding"/>
    <property type="evidence" value="ECO:0007669"/>
    <property type="project" value="UniProtKB-KW"/>
</dbReference>
<keyword evidence="3" id="KW-1003">Cell membrane</keyword>
<keyword evidence="5 8" id="KW-1133">Transmembrane helix</keyword>
<dbReference type="InterPro" id="IPR004254">
    <property type="entry name" value="AdipoR/HlyIII-related"/>
</dbReference>
<evidence type="ECO:0000256" key="4">
    <source>
        <dbReference type="ARBA" id="ARBA00022692"/>
    </source>
</evidence>
<keyword evidence="6 8" id="KW-0472">Membrane</keyword>
<evidence type="ECO:0000256" key="6">
    <source>
        <dbReference type="ARBA" id="ARBA00023136"/>
    </source>
</evidence>
<proteinExistence type="inferred from homology"/>
<dbReference type="Pfam" id="PF03006">
    <property type="entry name" value="HlyIII"/>
    <property type="match status" value="1"/>
</dbReference>
<feature type="binding site" evidence="7">
    <location>
        <position position="200"/>
    </location>
    <ligand>
        <name>Zn(2+)</name>
        <dbReference type="ChEBI" id="CHEBI:29105"/>
    </ligand>
</feature>
<keyword evidence="4 8" id="KW-0812">Transmembrane</keyword>
<evidence type="ECO:0000256" key="3">
    <source>
        <dbReference type="ARBA" id="ARBA00022475"/>
    </source>
</evidence>
<feature type="transmembrane region" description="Helical" evidence="8">
    <location>
        <begin position="90"/>
        <end position="107"/>
    </location>
</feature>
<protein>
    <recommendedName>
        <fullName evidence="11">Hemolysin III family protein</fullName>
    </recommendedName>
</protein>
<evidence type="ECO:0008006" key="11">
    <source>
        <dbReference type="Google" id="ProtNLM"/>
    </source>
</evidence>
<feature type="transmembrane region" description="Helical" evidence="8">
    <location>
        <begin position="48"/>
        <end position="69"/>
    </location>
</feature>
<feature type="binding site" evidence="7">
    <location>
        <position position="204"/>
    </location>
    <ligand>
        <name>Zn(2+)</name>
        <dbReference type="ChEBI" id="CHEBI:29105"/>
    </ligand>
</feature>
<organism evidence="9 10">
    <name type="scientific">Gordonia araii NBRC 100433</name>
    <dbReference type="NCBI Taxonomy" id="1073574"/>
    <lineage>
        <taxon>Bacteria</taxon>
        <taxon>Bacillati</taxon>
        <taxon>Actinomycetota</taxon>
        <taxon>Actinomycetes</taxon>
        <taxon>Mycobacteriales</taxon>
        <taxon>Gordoniaceae</taxon>
        <taxon>Gordonia</taxon>
    </lineage>
</organism>
<comment type="caution">
    <text evidence="9">The sequence shown here is derived from an EMBL/GenBank/DDBJ whole genome shotgun (WGS) entry which is preliminary data.</text>
</comment>
<feature type="transmembrane region" description="Helical" evidence="8">
    <location>
        <begin position="202"/>
        <end position="222"/>
    </location>
</feature>
<comment type="similarity">
    <text evidence="2">Belongs to the UPF0073 (Hly-III) family.</text>
</comment>
<feature type="binding site" evidence="7">
    <location>
        <position position="70"/>
    </location>
    <ligand>
        <name>Zn(2+)</name>
        <dbReference type="ChEBI" id="CHEBI:29105"/>
    </ligand>
</feature>
<evidence type="ECO:0000256" key="8">
    <source>
        <dbReference type="SAM" id="Phobius"/>
    </source>
</evidence>
<evidence type="ECO:0000313" key="9">
    <source>
        <dbReference type="EMBL" id="GAB08868.1"/>
    </source>
</evidence>
<dbReference type="STRING" id="1073574.GOARA_021_01050"/>
<dbReference type="RefSeq" id="WP_007320945.1">
    <property type="nucleotide sequence ID" value="NZ_BAEE01000021.1"/>
</dbReference>
<feature type="transmembrane region" description="Helical" evidence="8">
    <location>
        <begin position="113"/>
        <end position="132"/>
    </location>
</feature>
<dbReference type="GO" id="GO:0140911">
    <property type="term" value="F:pore-forming activity"/>
    <property type="evidence" value="ECO:0007669"/>
    <property type="project" value="InterPro"/>
</dbReference>
<evidence type="ECO:0000256" key="7">
    <source>
        <dbReference type="PIRSR" id="PIRSR604254-1"/>
    </source>
</evidence>
<feature type="transmembrane region" description="Helical" evidence="8">
    <location>
        <begin position="166"/>
        <end position="190"/>
    </location>
</feature>
<dbReference type="EMBL" id="BAEE01000021">
    <property type="protein sequence ID" value="GAB08868.1"/>
    <property type="molecule type" value="Genomic_DNA"/>
</dbReference>
<reference evidence="9 10" key="1">
    <citation type="submission" date="2011-11" db="EMBL/GenBank/DDBJ databases">
        <title>Whole genome shotgun sequence of Gordonia araii NBRC 100433.</title>
        <authorList>
            <person name="Yoshida Y."/>
            <person name="Hosoyama A."/>
            <person name="Tsuchikane K."/>
            <person name="Katsumata H."/>
            <person name="Yamazaki S."/>
            <person name="Fujita N."/>
        </authorList>
    </citation>
    <scope>NUCLEOTIDE SEQUENCE [LARGE SCALE GENOMIC DNA]</scope>
    <source>
        <strain evidence="9 10">NBRC 100433</strain>
    </source>
</reference>
<gene>
    <name evidence="9" type="ORF">GOARA_021_01050</name>
</gene>
<dbReference type="NCBIfam" id="TIGR01065">
    <property type="entry name" value="hlyIII"/>
    <property type="match status" value="1"/>
</dbReference>
<dbReference type="OrthoDB" id="9813689at2"/>
<evidence type="ECO:0000256" key="5">
    <source>
        <dbReference type="ARBA" id="ARBA00022989"/>
    </source>
</evidence>
<dbReference type="InterPro" id="IPR005744">
    <property type="entry name" value="Hy-lIII"/>
</dbReference>
<evidence type="ECO:0000256" key="1">
    <source>
        <dbReference type="ARBA" id="ARBA00004651"/>
    </source>
</evidence>
<evidence type="ECO:0000256" key="2">
    <source>
        <dbReference type="ARBA" id="ARBA00008488"/>
    </source>
</evidence>
<dbReference type="Proteomes" id="UP000035088">
    <property type="component" value="Unassembled WGS sequence"/>
</dbReference>
<keyword evidence="10" id="KW-1185">Reference proteome</keyword>
<dbReference type="AlphaFoldDB" id="G7GZ43"/>